<accession>A0A6J7JWY7</accession>
<name>A0A6J7JWY7_9ZZZZ</name>
<protein>
    <submittedName>
        <fullName evidence="1">Unannotated protein</fullName>
    </submittedName>
</protein>
<dbReference type="EMBL" id="CAFBMW010000020">
    <property type="protein sequence ID" value="CAB4948130.1"/>
    <property type="molecule type" value="Genomic_DNA"/>
</dbReference>
<gene>
    <name evidence="1" type="ORF">UFOPK3662_02362</name>
</gene>
<sequence length="80" mass="8850">MKRERDHHEDLSGRIKSLDMFTGSLVARSQPEPVAEAVPVNEPAPQRVPVPRRARVFLRHGAGAFADLTLTTPRPRAAVD</sequence>
<reference evidence="1" key="1">
    <citation type="submission" date="2020-05" db="EMBL/GenBank/DDBJ databases">
        <authorList>
            <person name="Chiriac C."/>
            <person name="Salcher M."/>
            <person name="Ghai R."/>
            <person name="Kavagutti S V."/>
        </authorList>
    </citation>
    <scope>NUCLEOTIDE SEQUENCE</scope>
</reference>
<dbReference type="AlphaFoldDB" id="A0A6J7JWY7"/>
<proteinExistence type="predicted"/>
<evidence type="ECO:0000313" key="1">
    <source>
        <dbReference type="EMBL" id="CAB4948130.1"/>
    </source>
</evidence>
<organism evidence="1">
    <name type="scientific">freshwater metagenome</name>
    <dbReference type="NCBI Taxonomy" id="449393"/>
    <lineage>
        <taxon>unclassified sequences</taxon>
        <taxon>metagenomes</taxon>
        <taxon>ecological metagenomes</taxon>
    </lineage>
</organism>